<dbReference type="Pfam" id="PF00118">
    <property type="entry name" value="Cpn60_TCP1"/>
    <property type="match status" value="1"/>
</dbReference>
<evidence type="ECO:0000313" key="7">
    <source>
        <dbReference type="EMBL" id="VDP26399.1"/>
    </source>
</evidence>
<dbReference type="InterPro" id="IPR043548">
    <property type="entry name" value="PIKfyve"/>
</dbReference>
<organism evidence="9">
    <name type="scientific">Soboliphyme baturini</name>
    <dbReference type="NCBI Taxonomy" id="241478"/>
    <lineage>
        <taxon>Eukaryota</taxon>
        <taxon>Metazoa</taxon>
        <taxon>Ecdysozoa</taxon>
        <taxon>Nematoda</taxon>
        <taxon>Enoplea</taxon>
        <taxon>Dorylaimia</taxon>
        <taxon>Dioctophymatida</taxon>
        <taxon>Dioctophymatoidea</taxon>
        <taxon>Soboliphymatidae</taxon>
        <taxon>Soboliphyme</taxon>
    </lineage>
</organism>
<dbReference type="Pfam" id="PF01363">
    <property type="entry name" value="FYVE"/>
    <property type="match status" value="1"/>
</dbReference>
<dbReference type="PANTHER" id="PTHR46715">
    <property type="entry name" value="1-PHOSPHATIDYLINOSITOL 3-PHOSPHATE 5-KINASE"/>
    <property type="match status" value="1"/>
</dbReference>
<keyword evidence="3" id="KW-0862">Zinc</keyword>
<protein>
    <submittedName>
        <fullName evidence="9">FYVE-type domain-containing protein</fullName>
    </submittedName>
</protein>
<evidence type="ECO:0000259" key="6">
    <source>
        <dbReference type="PROSITE" id="PS50178"/>
    </source>
</evidence>
<dbReference type="SUPFAM" id="SSF57903">
    <property type="entry name" value="FYVE/PHD zinc finger"/>
    <property type="match status" value="1"/>
</dbReference>
<evidence type="ECO:0000256" key="3">
    <source>
        <dbReference type="ARBA" id="ARBA00022833"/>
    </source>
</evidence>
<dbReference type="GO" id="GO:0008270">
    <property type="term" value="F:zinc ion binding"/>
    <property type="evidence" value="ECO:0007669"/>
    <property type="project" value="UniProtKB-KW"/>
</dbReference>
<dbReference type="Gene3D" id="3.50.7.10">
    <property type="entry name" value="GroEL"/>
    <property type="match status" value="1"/>
</dbReference>
<dbReference type="GO" id="GO:0012506">
    <property type="term" value="C:vesicle membrane"/>
    <property type="evidence" value="ECO:0007669"/>
    <property type="project" value="TreeGrafter"/>
</dbReference>
<dbReference type="GO" id="GO:1903426">
    <property type="term" value="P:regulation of reactive oxygen species biosynthetic process"/>
    <property type="evidence" value="ECO:0007669"/>
    <property type="project" value="TreeGrafter"/>
</dbReference>
<evidence type="ECO:0000313" key="8">
    <source>
        <dbReference type="Proteomes" id="UP000270296"/>
    </source>
</evidence>
<proteinExistence type="predicted"/>
<reference evidence="9" key="1">
    <citation type="submission" date="2016-06" db="UniProtKB">
        <authorList>
            <consortium name="WormBaseParasite"/>
        </authorList>
    </citation>
    <scope>IDENTIFICATION</scope>
</reference>
<dbReference type="OrthoDB" id="158357at2759"/>
<dbReference type="InterPro" id="IPR002423">
    <property type="entry name" value="Cpn60/GroEL/TCP-1"/>
</dbReference>
<keyword evidence="1" id="KW-0479">Metal-binding</keyword>
<evidence type="ECO:0000256" key="2">
    <source>
        <dbReference type="ARBA" id="ARBA00022771"/>
    </source>
</evidence>
<dbReference type="InterPro" id="IPR000306">
    <property type="entry name" value="Znf_FYVE"/>
</dbReference>
<feature type="domain" description="FYVE-type" evidence="6">
    <location>
        <begin position="116"/>
        <end position="176"/>
    </location>
</feature>
<keyword evidence="2 4" id="KW-0863">Zinc-finger</keyword>
<keyword evidence="8" id="KW-1185">Reference proteome</keyword>
<name>A0A183J1S6_9BILA</name>
<dbReference type="FunFam" id="3.50.7.10:FF:000007">
    <property type="entry name" value="1-phosphatidylinositol 3-phosphate 5-kinase isoform X1"/>
    <property type="match status" value="1"/>
</dbReference>
<accession>A0A183J1S6</accession>
<evidence type="ECO:0000256" key="5">
    <source>
        <dbReference type="SAM" id="MobiDB-lite"/>
    </source>
</evidence>
<dbReference type="FunFam" id="3.30.40.10:FF:000057">
    <property type="entry name" value="1-phosphatidylinositol 3-phosphate 5-kinase isoform X1"/>
    <property type="match status" value="1"/>
</dbReference>
<evidence type="ECO:0000256" key="1">
    <source>
        <dbReference type="ARBA" id="ARBA00022723"/>
    </source>
</evidence>
<dbReference type="GO" id="GO:0031410">
    <property type="term" value="C:cytoplasmic vesicle"/>
    <property type="evidence" value="ECO:0007669"/>
    <property type="project" value="TreeGrafter"/>
</dbReference>
<dbReference type="InterPro" id="IPR027409">
    <property type="entry name" value="GroEL-like_apical_dom_sf"/>
</dbReference>
<dbReference type="InterPro" id="IPR013083">
    <property type="entry name" value="Znf_RING/FYVE/PHD"/>
</dbReference>
<reference evidence="7 8" key="2">
    <citation type="submission" date="2018-11" db="EMBL/GenBank/DDBJ databases">
        <authorList>
            <consortium name="Pathogen Informatics"/>
        </authorList>
    </citation>
    <scope>NUCLEOTIDE SEQUENCE [LARGE SCALE GENOMIC DNA]</scope>
</reference>
<dbReference type="InterPro" id="IPR011011">
    <property type="entry name" value="Znf_FYVE_PHD"/>
</dbReference>
<feature type="region of interest" description="Disordered" evidence="5">
    <location>
        <begin position="270"/>
        <end position="300"/>
    </location>
</feature>
<dbReference type="WBParaSite" id="SBAD_0001017501-mRNA-1">
    <property type="protein sequence ID" value="SBAD_0001017501-mRNA-1"/>
    <property type="gene ID" value="SBAD_0001017501"/>
</dbReference>
<evidence type="ECO:0000313" key="9">
    <source>
        <dbReference type="WBParaSite" id="SBAD_0001017501-mRNA-1"/>
    </source>
</evidence>
<dbReference type="InterPro" id="IPR017455">
    <property type="entry name" value="Znf_FYVE-rel"/>
</dbReference>
<dbReference type="GO" id="GO:0005524">
    <property type="term" value="F:ATP binding"/>
    <property type="evidence" value="ECO:0007669"/>
    <property type="project" value="InterPro"/>
</dbReference>
<dbReference type="AlphaFoldDB" id="A0A183J1S6"/>
<dbReference type="SMART" id="SM00064">
    <property type="entry name" value="FYVE"/>
    <property type="match status" value="1"/>
</dbReference>
<dbReference type="Gene3D" id="3.30.40.10">
    <property type="entry name" value="Zinc/RING finger domain, C3HC4 (zinc finger)"/>
    <property type="match status" value="1"/>
</dbReference>
<dbReference type="CDD" id="cd15725">
    <property type="entry name" value="FYVE_PIKfyve_Fab1"/>
    <property type="match status" value="1"/>
</dbReference>
<evidence type="ECO:0000256" key="4">
    <source>
        <dbReference type="PROSITE-ProRule" id="PRU00091"/>
    </source>
</evidence>
<dbReference type="GO" id="GO:0052810">
    <property type="term" value="F:1-phosphatidylinositol-5-kinase activity"/>
    <property type="evidence" value="ECO:0007669"/>
    <property type="project" value="TreeGrafter"/>
</dbReference>
<feature type="compositionally biased region" description="Basic and acidic residues" evidence="5">
    <location>
        <begin position="46"/>
        <end position="57"/>
    </location>
</feature>
<dbReference type="Proteomes" id="UP000270296">
    <property type="component" value="Unassembled WGS sequence"/>
</dbReference>
<dbReference type="PROSITE" id="PS50178">
    <property type="entry name" value="ZF_FYVE"/>
    <property type="match status" value="1"/>
</dbReference>
<feature type="region of interest" description="Disordered" evidence="5">
    <location>
        <begin position="38"/>
        <end position="70"/>
    </location>
</feature>
<dbReference type="EMBL" id="UZAM01013227">
    <property type="protein sequence ID" value="VDP26399.1"/>
    <property type="molecule type" value="Genomic_DNA"/>
</dbReference>
<dbReference type="SUPFAM" id="SSF52029">
    <property type="entry name" value="GroEL apical domain-like"/>
    <property type="match status" value="1"/>
</dbReference>
<dbReference type="GO" id="GO:0032438">
    <property type="term" value="P:melanosome organization"/>
    <property type="evidence" value="ECO:0007669"/>
    <property type="project" value="TreeGrafter"/>
</dbReference>
<gene>
    <name evidence="7" type="ORF">SBAD_LOCUS9825</name>
</gene>
<dbReference type="GO" id="GO:0000285">
    <property type="term" value="F:1-phosphatidylinositol-3-phosphate 5-kinase activity"/>
    <property type="evidence" value="ECO:0007669"/>
    <property type="project" value="InterPro"/>
</dbReference>
<dbReference type="PANTHER" id="PTHR46715:SF1">
    <property type="entry name" value="1-PHOSPHATIDYLINOSITOL 3-PHOSPHATE 5-KINASE"/>
    <property type="match status" value="1"/>
</dbReference>
<dbReference type="GO" id="GO:0090385">
    <property type="term" value="P:phagosome-lysosome fusion"/>
    <property type="evidence" value="ECO:0007669"/>
    <property type="project" value="TreeGrafter"/>
</dbReference>
<sequence length="937" mass="106557">MNEEKFESFSEYEALAADTARLNRVTRFFVNLFSRDMPNDSPLAGSKEEVTDDKAVPADDSLMPTMSDPVTDRLPVRQEAQQLAVHSLDPEPPDHRRTRRLQDYERSDFRQCWMPDARGKECYECQDKFSTFRRRHHCRICGQIFCARCCKKEVPGRLLGYGGVLRLCDYCYEVVLRYLKTSLCKRLNSPQQDASGSPTFSEMTIAFLSRLTDSSTSQGSNHCFSDEKQGDEFAADTRPRELWKTPTMQRLPASGGGSANRLRNIIETTAAIRGDGEDDSDGPVSLTLGNDTERASDTCAGEELEPEWLRGISAERTCDKNEFADEPSAKTDSSSDSMPFSRLKTYSLSLNLDSVNLKVDSCSESALALSPVLDAPQNDMAIAAFWSSFSAPCTPISVNEKLRRSSASSSSDGLSVDAISDASLHSMFMQHAEQLLKYVLLREHLEPEVWTAVVWPLAKEIAFTVKPDPQSRKDDMNILRYVHVKTLKTSEKPSAQIVFGTACSKSLVDKHMRSTFRLPKILVLRGQIEYERVSGKLTSIDPVIMQEAEYVKNLVRRILSHKPDIVLVEKSVSFTALKYLREAGVSVVHNLKATVLQRIARCTNAQLVESIEGPCKWKLFKIKRVFKFMLCALYSAKLEIVSLSRYAYVGEDRADHGVEPCDVCDSNRSLAMNAAFDGQHRIVLSNSPFLSFVRSYAEQLSYLPGRPVSGKFEAKVRDSELDSCCESDYASSKVAPNRRYHDFTFKTLTDDISSESMQHDVANYRAFQGRIFRSNVSAELLRAAEEMERDAHRRKLRRTVAKRVDRLHPFFHQRIALLHCSFSSKSENAPGFCLRPRVFVMDFYGRSDVTLGHYLERFCFSPSFNCPRENCCAKMVYLVQTQLTFCVKSDIYTMVQKYSFIRSFIQSVFLSFTNIRVFSYVREPHRKFRPFFHYFHP</sequence>